<gene>
    <name evidence="2" type="ORF">GGX14DRAFT_560129</name>
</gene>
<comment type="caution">
    <text evidence="2">The sequence shown here is derived from an EMBL/GenBank/DDBJ whole genome shotgun (WGS) entry which is preliminary data.</text>
</comment>
<feature type="compositionally biased region" description="Pro residues" evidence="1">
    <location>
        <begin position="70"/>
        <end position="84"/>
    </location>
</feature>
<dbReference type="AlphaFoldDB" id="A0AAD6VR11"/>
<reference evidence="2" key="1">
    <citation type="submission" date="2023-03" db="EMBL/GenBank/DDBJ databases">
        <title>Massive genome expansion in bonnet fungi (Mycena s.s.) driven by repeated elements and novel gene families across ecological guilds.</title>
        <authorList>
            <consortium name="Lawrence Berkeley National Laboratory"/>
            <person name="Harder C.B."/>
            <person name="Miyauchi S."/>
            <person name="Viragh M."/>
            <person name="Kuo A."/>
            <person name="Thoen E."/>
            <person name="Andreopoulos B."/>
            <person name="Lu D."/>
            <person name="Skrede I."/>
            <person name="Drula E."/>
            <person name="Henrissat B."/>
            <person name="Morin E."/>
            <person name="Kohler A."/>
            <person name="Barry K."/>
            <person name="LaButti K."/>
            <person name="Morin E."/>
            <person name="Salamov A."/>
            <person name="Lipzen A."/>
            <person name="Mereny Z."/>
            <person name="Hegedus B."/>
            <person name="Baldrian P."/>
            <person name="Stursova M."/>
            <person name="Weitz H."/>
            <person name="Taylor A."/>
            <person name="Grigoriev I.V."/>
            <person name="Nagy L.G."/>
            <person name="Martin F."/>
            <person name="Kauserud H."/>
        </authorList>
    </citation>
    <scope>NUCLEOTIDE SEQUENCE</scope>
    <source>
        <strain evidence="2">9144</strain>
    </source>
</reference>
<protein>
    <submittedName>
        <fullName evidence="2">Uncharacterized protein</fullName>
    </submittedName>
</protein>
<accession>A0AAD6VR11</accession>
<evidence type="ECO:0000313" key="3">
    <source>
        <dbReference type="Proteomes" id="UP001219525"/>
    </source>
</evidence>
<proteinExistence type="predicted"/>
<evidence type="ECO:0000313" key="2">
    <source>
        <dbReference type="EMBL" id="KAJ7220321.1"/>
    </source>
</evidence>
<dbReference type="EMBL" id="JARJCW010000010">
    <property type="protein sequence ID" value="KAJ7220321.1"/>
    <property type="molecule type" value="Genomic_DNA"/>
</dbReference>
<sequence>MGLILYVDMLALKALFTPPFASTRVLSAPPSHPYPRWRTGFGRSRVPYPSDPDFPAAFARCVVKPRRPGRPIPPHTPTDHPFSPPFIPNSPFLSQAGAKHQPTPFLL</sequence>
<evidence type="ECO:0000256" key="1">
    <source>
        <dbReference type="SAM" id="MobiDB-lite"/>
    </source>
</evidence>
<organism evidence="2 3">
    <name type="scientific">Mycena pura</name>
    <dbReference type="NCBI Taxonomy" id="153505"/>
    <lineage>
        <taxon>Eukaryota</taxon>
        <taxon>Fungi</taxon>
        <taxon>Dikarya</taxon>
        <taxon>Basidiomycota</taxon>
        <taxon>Agaricomycotina</taxon>
        <taxon>Agaricomycetes</taxon>
        <taxon>Agaricomycetidae</taxon>
        <taxon>Agaricales</taxon>
        <taxon>Marasmiineae</taxon>
        <taxon>Mycenaceae</taxon>
        <taxon>Mycena</taxon>
    </lineage>
</organism>
<name>A0AAD6VR11_9AGAR</name>
<feature type="region of interest" description="Disordered" evidence="1">
    <location>
        <begin position="65"/>
        <end position="84"/>
    </location>
</feature>
<dbReference type="Proteomes" id="UP001219525">
    <property type="component" value="Unassembled WGS sequence"/>
</dbReference>
<keyword evidence="3" id="KW-1185">Reference proteome</keyword>